<dbReference type="STRING" id="299467.A0A443SFK1"/>
<dbReference type="GO" id="GO:0006465">
    <property type="term" value="P:signal peptide processing"/>
    <property type="evidence" value="ECO:0007669"/>
    <property type="project" value="InterPro"/>
</dbReference>
<dbReference type="PRINTS" id="PR00727">
    <property type="entry name" value="LEADERPTASE"/>
</dbReference>
<dbReference type="Proteomes" id="UP000288716">
    <property type="component" value="Unassembled WGS sequence"/>
</dbReference>
<dbReference type="Gene3D" id="2.10.109.10">
    <property type="entry name" value="Umud Fragment, subunit A"/>
    <property type="match status" value="1"/>
</dbReference>
<comment type="caution">
    <text evidence="9">The sequence shown here is derived from an EMBL/GenBank/DDBJ whole genome shotgun (WGS) entry which is preliminary data.</text>
</comment>
<dbReference type="GO" id="GO:0042720">
    <property type="term" value="C:mitochondrial inner membrane peptidase complex"/>
    <property type="evidence" value="ECO:0007669"/>
    <property type="project" value="TreeGrafter"/>
</dbReference>
<evidence type="ECO:0000256" key="1">
    <source>
        <dbReference type="ARBA" id="ARBA00004273"/>
    </source>
</evidence>
<dbReference type="VEuPathDB" id="VectorBase:LDEU005743"/>
<keyword evidence="3" id="KW-0999">Mitochondrion inner membrane</keyword>
<sequence length="114" mass="12733">MEPAIRNNDILLSSQWAIVRKNYGSDNCFRGNIVIARSPDDPNSLICKRIVAVEGDTIRFGFSIITVPKGHVWLEGDNKDQSKDSREYGSVPSGLITGKVIYRVHPFENASKIE</sequence>
<dbReference type="CDD" id="cd06530">
    <property type="entry name" value="S26_SPase_I"/>
    <property type="match status" value="1"/>
</dbReference>
<comment type="subunit">
    <text evidence="2">Heterodimer of 2 subunits, IMMPL1 and IMMPL2.</text>
</comment>
<evidence type="ECO:0000313" key="9">
    <source>
        <dbReference type="EMBL" id="RWS26297.1"/>
    </source>
</evidence>
<dbReference type="GO" id="GO:0006627">
    <property type="term" value="P:protein processing involved in protein targeting to mitochondrion"/>
    <property type="evidence" value="ECO:0007669"/>
    <property type="project" value="TreeGrafter"/>
</dbReference>
<dbReference type="AlphaFoldDB" id="A0A443SFK1"/>
<dbReference type="GO" id="GO:0004252">
    <property type="term" value="F:serine-type endopeptidase activity"/>
    <property type="evidence" value="ECO:0007669"/>
    <property type="project" value="InterPro"/>
</dbReference>
<evidence type="ECO:0000256" key="2">
    <source>
        <dbReference type="ARBA" id="ARBA00011805"/>
    </source>
</evidence>
<evidence type="ECO:0000256" key="4">
    <source>
        <dbReference type="ARBA" id="ARBA00022801"/>
    </source>
</evidence>
<keyword evidence="5" id="KW-0496">Mitochondrion</keyword>
<gene>
    <name evidence="9" type="ORF">B4U80_06168</name>
</gene>
<dbReference type="EMBL" id="NCKV01002887">
    <property type="protein sequence ID" value="RWS26297.1"/>
    <property type="molecule type" value="Genomic_DNA"/>
</dbReference>
<keyword evidence="9" id="KW-0645">Protease</keyword>
<comment type="subcellular location">
    <subcellularLocation>
        <location evidence="1">Mitochondrion inner membrane</location>
    </subcellularLocation>
</comment>
<name>A0A443SFK1_9ACAR</name>
<keyword evidence="6" id="KW-0472">Membrane</keyword>
<dbReference type="InterPro" id="IPR019533">
    <property type="entry name" value="Peptidase_S26"/>
</dbReference>
<keyword evidence="10" id="KW-1185">Reference proteome</keyword>
<evidence type="ECO:0000256" key="3">
    <source>
        <dbReference type="ARBA" id="ARBA00022792"/>
    </source>
</evidence>
<accession>A0A443SFK1</accession>
<dbReference type="InterPro" id="IPR000223">
    <property type="entry name" value="Pept_S26A_signal_pept_1"/>
</dbReference>
<evidence type="ECO:0000313" key="10">
    <source>
        <dbReference type="Proteomes" id="UP000288716"/>
    </source>
</evidence>
<proteinExistence type="inferred from homology"/>
<dbReference type="PANTHER" id="PTHR12383:SF16">
    <property type="entry name" value="MITOCHONDRIAL INNER MEMBRANE PROTEASE SUBUNIT 1"/>
    <property type="match status" value="1"/>
</dbReference>
<feature type="domain" description="Peptidase S26" evidence="8">
    <location>
        <begin position="11"/>
        <end position="60"/>
    </location>
</feature>
<evidence type="ECO:0000256" key="5">
    <source>
        <dbReference type="ARBA" id="ARBA00023128"/>
    </source>
</evidence>
<dbReference type="InterPro" id="IPR036286">
    <property type="entry name" value="LexA/Signal_pep-like_sf"/>
</dbReference>
<dbReference type="SUPFAM" id="SSF51306">
    <property type="entry name" value="LexA/Signal peptidase"/>
    <property type="match status" value="1"/>
</dbReference>
<reference evidence="9 10" key="1">
    <citation type="journal article" date="2018" name="Gigascience">
        <title>Genomes of trombidid mites reveal novel predicted allergens and laterally-transferred genes associated with secondary metabolism.</title>
        <authorList>
            <person name="Dong X."/>
            <person name="Chaisiri K."/>
            <person name="Xia D."/>
            <person name="Armstrong S.D."/>
            <person name="Fang Y."/>
            <person name="Donnelly M.J."/>
            <person name="Kadowaki T."/>
            <person name="McGarry J.W."/>
            <person name="Darby A.C."/>
            <person name="Makepeace B.L."/>
        </authorList>
    </citation>
    <scope>NUCLEOTIDE SEQUENCE [LARGE SCALE GENOMIC DNA]</scope>
    <source>
        <strain evidence="9">UoL-UT</strain>
    </source>
</reference>
<keyword evidence="4" id="KW-0378">Hydrolase</keyword>
<evidence type="ECO:0000256" key="7">
    <source>
        <dbReference type="ARBA" id="ARBA00038445"/>
    </source>
</evidence>
<protein>
    <submittedName>
        <fullName evidence="9">Mitochondrial inner membrane protease subunit 1-like protein</fullName>
    </submittedName>
</protein>
<dbReference type="PANTHER" id="PTHR12383">
    <property type="entry name" value="PROTEASE FAMILY S26 MITOCHONDRIAL INNER MEMBRANE PROTEASE-RELATED"/>
    <property type="match status" value="1"/>
</dbReference>
<dbReference type="Pfam" id="PF10502">
    <property type="entry name" value="Peptidase_S26"/>
    <property type="match status" value="2"/>
</dbReference>
<dbReference type="OrthoDB" id="308440at2759"/>
<feature type="domain" description="Peptidase S26" evidence="8">
    <location>
        <begin position="66"/>
        <end position="103"/>
    </location>
</feature>
<dbReference type="InterPro" id="IPR052064">
    <property type="entry name" value="Mito_IMP1_subunit"/>
</dbReference>
<organism evidence="9 10">
    <name type="scientific">Leptotrombidium deliense</name>
    <dbReference type="NCBI Taxonomy" id="299467"/>
    <lineage>
        <taxon>Eukaryota</taxon>
        <taxon>Metazoa</taxon>
        <taxon>Ecdysozoa</taxon>
        <taxon>Arthropoda</taxon>
        <taxon>Chelicerata</taxon>
        <taxon>Arachnida</taxon>
        <taxon>Acari</taxon>
        <taxon>Acariformes</taxon>
        <taxon>Trombidiformes</taxon>
        <taxon>Prostigmata</taxon>
        <taxon>Anystina</taxon>
        <taxon>Parasitengona</taxon>
        <taxon>Trombiculoidea</taxon>
        <taxon>Trombiculidae</taxon>
        <taxon>Leptotrombidium</taxon>
    </lineage>
</organism>
<evidence type="ECO:0000259" key="8">
    <source>
        <dbReference type="Pfam" id="PF10502"/>
    </source>
</evidence>
<evidence type="ECO:0000256" key="6">
    <source>
        <dbReference type="ARBA" id="ARBA00023136"/>
    </source>
</evidence>
<comment type="similarity">
    <text evidence="7">Belongs to the peptidase S26 family. IMP1 subfamily.</text>
</comment>